<dbReference type="EMBL" id="JARAKH010000011">
    <property type="protein sequence ID" value="KAK8399444.1"/>
    <property type="molecule type" value="Genomic_DNA"/>
</dbReference>
<reference evidence="2 3" key="1">
    <citation type="submission" date="2023-03" db="EMBL/GenBank/DDBJ databases">
        <title>High-quality genome of Scylla paramamosain provides insights in environmental adaptation.</title>
        <authorList>
            <person name="Zhang L."/>
        </authorList>
    </citation>
    <scope>NUCLEOTIDE SEQUENCE [LARGE SCALE GENOMIC DNA]</scope>
    <source>
        <strain evidence="2">LZ_2023a</strain>
        <tissue evidence="2">Muscle</tissue>
    </source>
</reference>
<accession>A0AAW0UIF4</accession>
<dbReference type="InterPro" id="IPR036392">
    <property type="entry name" value="PLAT/LH2_dom_sf"/>
</dbReference>
<dbReference type="Proteomes" id="UP001487740">
    <property type="component" value="Unassembled WGS sequence"/>
</dbReference>
<proteinExistence type="predicted"/>
<sequence>MSYTKEAETHGGDIGIFHITLVGDSGTSGRLQLNPEEVFFEPGQVYTFMVGTQDLGPLRYATLEWNYVTAYYSPLSWRLLSHPVVFVNRVHIDSVEMQESFEFCGLDQAFPSGSVRRLEWRAGCPEPSLSTASLLGSLINFDVEDTLSNNLYAVNTGLTSLGNGQLLSNLATSADQVAREVMEGARRRMSVRGWRRRGVGLRDRLEAQREVMVEQTEGTREKESEGSEGEE</sequence>
<dbReference type="AlphaFoldDB" id="A0AAW0UIF4"/>
<organism evidence="2 3">
    <name type="scientific">Scylla paramamosain</name>
    <name type="common">Mud crab</name>
    <dbReference type="NCBI Taxonomy" id="85552"/>
    <lineage>
        <taxon>Eukaryota</taxon>
        <taxon>Metazoa</taxon>
        <taxon>Ecdysozoa</taxon>
        <taxon>Arthropoda</taxon>
        <taxon>Crustacea</taxon>
        <taxon>Multicrustacea</taxon>
        <taxon>Malacostraca</taxon>
        <taxon>Eumalacostraca</taxon>
        <taxon>Eucarida</taxon>
        <taxon>Decapoda</taxon>
        <taxon>Pleocyemata</taxon>
        <taxon>Brachyura</taxon>
        <taxon>Eubrachyura</taxon>
        <taxon>Portunoidea</taxon>
        <taxon>Portunidae</taxon>
        <taxon>Portuninae</taxon>
        <taxon>Scylla</taxon>
    </lineage>
</organism>
<gene>
    <name evidence="2" type="ORF">O3P69_003495</name>
</gene>
<evidence type="ECO:0000313" key="3">
    <source>
        <dbReference type="Proteomes" id="UP001487740"/>
    </source>
</evidence>
<dbReference type="SUPFAM" id="SSF49723">
    <property type="entry name" value="Lipase/lipooxygenase domain (PLAT/LH2 domain)"/>
    <property type="match status" value="1"/>
</dbReference>
<evidence type="ECO:0000256" key="1">
    <source>
        <dbReference type="SAM" id="MobiDB-lite"/>
    </source>
</evidence>
<comment type="caution">
    <text evidence="2">The sequence shown here is derived from an EMBL/GenBank/DDBJ whole genome shotgun (WGS) entry which is preliminary data.</text>
</comment>
<protein>
    <submittedName>
        <fullName evidence="2">Uncharacterized protein</fullName>
    </submittedName>
</protein>
<name>A0AAW0UIF4_SCYPA</name>
<dbReference type="Gene3D" id="2.60.60.20">
    <property type="entry name" value="PLAT/LH2 domain"/>
    <property type="match status" value="1"/>
</dbReference>
<feature type="region of interest" description="Disordered" evidence="1">
    <location>
        <begin position="208"/>
        <end position="231"/>
    </location>
</feature>
<feature type="compositionally biased region" description="Basic and acidic residues" evidence="1">
    <location>
        <begin position="208"/>
        <end position="225"/>
    </location>
</feature>
<evidence type="ECO:0000313" key="2">
    <source>
        <dbReference type="EMBL" id="KAK8399444.1"/>
    </source>
</evidence>
<keyword evidence="3" id="KW-1185">Reference proteome</keyword>